<evidence type="ECO:0000256" key="11">
    <source>
        <dbReference type="ARBA" id="ARBA00023125"/>
    </source>
</evidence>
<evidence type="ECO:0000256" key="10">
    <source>
        <dbReference type="ARBA" id="ARBA00022840"/>
    </source>
</evidence>
<keyword evidence="13" id="KW-0234">DNA repair</keyword>
<dbReference type="CDD" id="cd18794">
    <property type="entry name" value="SF2_C_RecQ"/>
    <property type="match status" value="1"/>
</dbReference>
<keyword evidence="10" id="KW-0067">ATP-binding</keyword>
<evidence type="ECO:0000256" key="13">
    <source>
        <dbReference type="ARBA" id="ARBA00023204"/>
    </source>
</evidence>
<evidence type="ECO:0000259" key="18">
    <source>
        <dbReference type="PROSITE" id="PS51192"/>
    </source>
</evidence>
<keyword evidence="8 20" id="KW-0347">Helicase</keyword>
<dbReference type="InterPro" id="IPR014001">
    <property type="entry name" value="Helicase_ATP-bd"/>
</dbReference>
<dbReference type="CDD" id="cd17920">
    <property type="entry name" value="DEXHc_RecQ"/>
    <property type="match status" value="1"/>
</dbReference>
<dbReference type="PANTHER" id="PTHR13710">
    <property type="entry name" value="DNA HELICASE RECQ FAMILY MEMBER"/>
    <property type="match status" value="1"/>
</dbReference>
<dbReference type="Gene3D" id="3.40.50.300">
    <property type="entry name" value="P-loop containing nucleotide triphosphate hydrolases"/>
    <property type="match status" value="2"/>
</dbReference>
<gene>
    <name evidence="20" type="primary">recQ</name>
    <name evidence="20" type="ORF">ACFPTR_00965</name>
</gene>
<dbReference type="InterPro" id="IPR011545">
    <property type="entry name" value="DEAD/DEAH_box_helicase_dom"/>
</dbReference>
<dbReference type="SMART" id="SM00956">
    <property type="entry name" value="RQC"/>
    <property type="match status" value="1"/>
</dbReference>
<dbReference type="SMART" id="SM00487">
    <property type="entry name" value="DEXDc"/>
    <property type="match status" value="1"/>
</dbReference>
<dbReference type="Pfam" id="PF00270">
    <property type="entry name" value="DEAD"/>
    <property type="match status" value="1"/>
</dbReference>
<dbReference type="EC" id="5.6.2.4" evidence="16"/>
<evidence type="ECO:0000256" key="6">
    <source>
        <dbReference type="ARBA" id="ARBA00022763"/>
    </source>
</evidence>
<name>A0ABW0U3W8_9BACI</name>
<keyword evidence="14" id="KW-0413">Isomerase</keyword>
<dbReference type="NCBIfam" id="TIGR00614">
    <property type="entry name" value="recQ_fam"/>
    <property type="match status" value="1"/>
</dbReference>
<comment type="caution">
    <text evidence="20">The sequence shown here is derived from an EMBL/GenBank/DDBJ whole genome shotgun (WGS) entry which is preliminary data.</text>
</comment>
<dbReference type="Gene3D" id="1.10.150.80">
    <property type="entry name" value="HRDC domain"/>
    <property type="match status" value="1"/>
</dbReference>
<protein>
    <recommendedName>
        <fullName evidence="16">DNA helicase RecQ</fullName>
        <ecNumber evidence="16">5.6.2.4</ecNumber>
    </recommendedName>
</protein>
<evidence type="ECO:0000256" key="8">
    <source>
        <dbReference type="ARBA" id="ARBA00022806"/>
    </source>
</evidence>
<dbReference type="InterPro" id="IPR002121">
    <property type="entry name" value="HRDC_dom"/>
</dbReference>
<feature type="domain" description="Helicase C-terminal" evidence="19">
    <location>
        <begin position="216"/>
        <end position="364"/>
    </location>
</feature>
<dbReference type="InterPro" id="IPR036388">
    <property type="entry name" value="WH-like_DNA-bd_sf"/>
</dbReference>
<dbReference type="SUPFAM" id="SSF46785">
    <property type="entry name" value="Winged helix' DNA-binding domain"/>
    <property type="match status" value="1"/>
</dbReference>
<dbReference type="SMART" id="SM00490">
    <property type="entry name" value="HELICc"/>
    <property type="match status" value="1"/>
</dbReference>
<dbReference type="InterPro" id="IPR044876">
    <property type="entry name" value="HRDC_dom_sf"/>
</dbReference>
<keyword evidence="7" id="KW-0378">Hydrolase</keyword>
<dbReference type="SUPFAM" id="SSF52540">
    <property type="entry name" value="P-loop containing nucleoside triphosphate hydrolases"/>
    <property type="match status" value="1"/>
</dbReference>
<keyword evidence="11" id="KW-0238">DNA-binding</keyword>
<accession>A0ABW0U3W8</accession>
<dbReference type="InterPro" id="IPR010997">
    <property type="entry name" value="HRDC-like_sf"/>
</dbReference>
<dbReference type="InterPro" id="IPR018982">
    <property type="entry name" value="RQC_domain"/>
</dbReference>
<sequence>MVVERAKTYLQELFGYDDFRPGQQQVIEKVLQRKRTLAIMPTGGGKSLCYQIPSLILDGITVVVSPLISLMKDQVDEGKEAGIEATYINSVVSREEMRERIQGLREGKYRLLYLAPERLENEAFIQFIEGLPISLVAIDEAHCFSQWGHDFRPSYRKIPAFIDAIEGDVSVLALTATATPQVATDISRALSIHEENIVHTGFQRENLQFSVVKGEDRDDFLLDYVKKHPNQAGIIYAITRKEVERIHHKLISNGISAAKYHGGMEREERSVSQEQFVYDEVDVMVATNAFGMGINKSNVRYVLHAQMPRNIESYYQEAGRAGRDGAKSECILLFSPKDIHVHHFLIEQSELNREKKEAEYQKLKQMVNYCHTEDCLQNYILAYFGDPRDVPCGHCLHCKDDRTLTDVTTEAQMVLSCVKRMRERYGKTMVAQVLTGSSNQKIRQFHLEELSTYGLMKDKSQKEVNAFIDFLLAHRYLDLADGTYPVLKLTERAVAVLRGEEKVMKKERKKVQEATKENPLFEKLRKIRMEIAKEKQIAPYMVFSDQTLLELCRYMPTNETEMLQIKGIGKQKLSSYGEIFLHALKEYEY</sequence>
<proteinExistence type="inferred from homology"/>
<dbReference type="PROSITE" id="PS51194">
    <property type="entry name" value="HELICASE_CTER"/>
    <property type="match status" value="1"/>
</dbReference>
<keyword evidence="5" id="KW-0547">Nucleotide-binding</keyword>
<dbReference type="Pfam" id="PF00271">
    <property type="entry name" value="Helicase_C"/>
    <property type="match status" value="1"/>
</dbReference>
<feature type="domain" description="Helicase ATP-binding" evidence="18">
    <location>
        <begin position="27"/>
        <end position="196"/>
    </location>
</feature>
<dbReference type="PROSITE" id="PS50967">
    <property type="entry name" value="HRDC"/>
    <property type="match status" value="1"/>
</dbReference>
<evidence type="ECO:0000256" key="2">
    <source>
        <dbReference type="ARBA" id="ARBA00001947"/>
    </source>
</evidence>
<evidence type="ECO:0000256" key="12">
    <source>
        <dbReference type="ARBA" id="ARBA00023172"/>
    </source>
</evidence>
<dbReference type="GO" id="GO:0004386">
    <property type="term" value="F:helicase activity"/>
    <property type="evidence" value="ECO:0007669"/>
    <property type="project" value="UniProtKB-KW"/>
</dbReference>
<evidence type="ECO:0000256" key="4">
    <source>
        <dbReference type="ARBA" id="ARBA00022723"/>
    </source>
</evidence>
<dbReference type="Pfam" id="PF09382">
    <property type="entry name" value="RQC"/>
    <property type="match status" value="1"/>
</dbReference>
<comment type="similarity">
    <text evidence="3">Belongs to the helicase family. RecQ subfamily.</text>
</comment>
<evidence type="ECO:0000256" key="1">
    <source>
        <dbReference type="ARBA" id="ARBA00001946"/>
    </source>
</evidence>
<evidence type="ECO:0000256" key="15">
    <source>
        <dbReference type="ARBA" id="ARBA00034617"/>
    </source>
</evidence>
<comment type="cofactor">
    <cofactor evidence="2">
        <name>Zn(2+)</name>
        <dbReference type="ChEBI" id="CHEBI:29105"/>
    </cofactor>
</comment>
<evidence type="ECO:0000259" key="19">
    <source>
        <dbReference type="PROSITE" id="PS51194"/>
    </source>
</evidence>
<evidence type="ECO:0000256" key="14">
    <source>
        <dbReference type="ARBA" id="ARBA00023235"/>
    </source>
</evidence>
<dbReference type="PROSITE" id="PS51192">
    <property type="entry name" value="HELICASE_ATP_BIND_1"/>
    <property type="match status" value="1"/>
</dbReference>
<evidence type="ECO:0000256" key="9">
    <source>
        <dbReference type="ARBA" id="ARBA00022833"/>
    </source>
</evidence>
<feature type="domain" description="HRDC" evidence="17">
    <location>
        <begin position="514"/>
        <end position="589"/>
    </location>
</feature>
<evidence type="ECO:0000256" key="5">
    <source>
        <dbReference type="ARBA" id="ARBA00022741"/>
    </source>
</evidence>
<dbReference type="InterPro" id="IPR032284">
    <property type="entry name" value="RecQ_Zn-bd"/>
</dbReference>
<evidence type="ECO:0000256" key="3">
    <source>
        <dbReference type="ARBA" id="ARBA00005446"/>
    </source>
</evidence>
<keyword evidence="9" id="KW-0862">Zinc</keyword>
<dbReference type="SUPFAM" id="SSF47819">
    <property type="entry name" value="HRDC-like"/>
    <property type="match status" value="1"/>
</dbReference>
<dbReference type="Pfam" id="PF00570">
    <property type="entry name" value="HRDC"/>
    <property type="match status" value="1"/>
</dbReference>
<evidence type="ECO:0000313" key="21">
    <source>
        <dbReference type="Proteomes" id="UP001596143"/>
    </source>
</evidence>
<dbReference type="InterPro" id="IPR006293">
    <property type="entry name" value="DNA_helicase_ATP-dep_RecQ_bac"/>
</dbReference>
<dbReference type="SMART" id="SM00341">
    <property type="entry name" value="HRDC"/>
    <property type="match status" value="1"/>
</dbReference>
<dbReference type="RefSeq" id="WP_270895721.1">
    <property type="nucleotide sequence ID" value="NZ_JBHSPF010000005.1"/>
</dbReference>
<dbReference type="EMBL" id="JBHSPF010000005">
    <property type="protein sequence ID" value="MFC5627467.1"/>
    <property type="molecule type" value="Genomic_DNA"/>
</dbReference>
<dbReference type="Gene3D" id="1.10.10.10">
    <property type="entry name" value="Winged helix-like DNA-binding domain superfamily/Winged helix DNA-binding domain"/>
    <property type="match status" value="1"/>
</dbReference>
<evidence type="ECO:0000256" key="7">
    <source>
        <dbReference type="ARBA" id="ARBA00022801"/>
    </source>
</evidence>
<evidence type="ECO:0000256" key="16">
    <source>
        <dbReference type="NCBIfam" id="TIGR01389"/>
    </source>
</evidence>
<dbReference type="NCBIfam" id="TIGR01389">
    <property type="entry name" value="recQ"/>
    <property type="match status" value="1"/>
</dbReference>
<dbReference type="PANTHER" id="PTHR13710:SF105">
    <property type="entry name" value="ATP-DEPENDENT DNA HELICASE Q1"/>
    <property type="match status" value="1"/>
</dbReference>
<reference evidence="21" key="1">
    <citation type="journal article" date="2019" name="Int. J. Syst. Evol. Microbiol.">
        <title>The Global Catalogue of Microorganisms (GCM) 10K type strain sequencing project: providing services to taxonomists for standard genome sequencing and annotation.</title>
        <authorList>
            <consortium name="The Broad Institute Genomics Platform"/>
            <consortium name="The Broad Institute Genome Sequencing Center for Infectious Disease"/>
            <person name="Wu L."/>
            <person name="Ma J."/>
        </authorList>
    </citation>
    <scope>NUCLEOTIDE SEQUENCE [LARGE SCALE GENOMIC DNA]</scope>
    <source>
        <strain evidence="21">CGMCC 1.15790</strain>
    </source>
</reference>
<dbReference type="InterPro" id="IPR036390">
    <property type="entry name" value="WH_DNA-bd_sf"/>
</dbReference>
<comment type="catalytic activity">
    <reaction evidence="15">
        <text>Couples ATP hydrolysis with the unwinding of duplex DNA by translocating in the 3'-5' direction.</text>
        <dbReference type="EC" id="5.6.2.4"/>
    </reaction>
</comment>
<dbReference type="Proteomes" id="UP001596143">
    <property type="component" value="Unassembled WGS sequence"/>
</dbReference>
<organism evidence="20 21">
    <name type="scientific">Aliibacillus thermotolerans</name>
    <dbReference type="NCBI Taxonomy" id="1834418"/>
    <lineage>
        <taxon>Bacteria</taxon>
        <taxon>Bacillati</taxon>
        <taxon>Bacillota</taxon>
        <taxon>Bacilli</taxon>
        <taxon>Bacillales</taxon>
        <taxon>Bacillaceae</taxon>
        <taxon>Aliibacillus</taxon>
    </lineage>
</organism>
<comment type="cofactor">
    <cofactor evidence="1">
        <name>Mg(2+)</name>
        <dbReference type="ChEBI" id="CHEBI:18420"/>
    </cofactor>
</comment>
<dbReference type="Pfam" id="PF16124">
    <property type="entry name" value="RecQ_Zn_bind"/>
    <property type="match status" value="1"/>
</dbReference>
<keyword evidence="6" id="KW-0227">DNA damage</keyword>
<keyword evidence="12" id="KW-0233">DNA recombination</keyword>
<keyword evidence="4" id="KW-0479">Metal-binding</keyword>
<dbReference type="InterPro" id="IPR027417">
    <property type="entry name" value="P-loop_NTPase"/>
</dbReference>
<evidence type="ECO:0000313" key="20">
    <source>
        <dbReference type="EMBL" id="MFC5627467.1"/>
    </source>
</evidence>
<keyword evidence="21" id="KW-1185">Reference proteome</keyword>
<dbReference type="InterPro" id="IPR004589">
    <property type="entry name" value="DNA_helicase_ATP-dep_RecQ"/>
</dbReference>
<evidence type="ECO:0000259" key="17">
    <source>
        <dbReference type="PROSITE" id="PS50967"/>
    </source>
</evidence>
<dbReference type="InterPro" id="IPR001650">
    <property type="entry name" value="Helicase_C-like"/>
</dbReference>